<evidence type="ECO:0000313" key="7">
    <source>
        <dbReference type="Proteomes" id="UP000813444"/>
    </source>
</evidence>
<dbReference type="Gene3D" id="3.90.1590.10">
    <property type="entry name" value="glutathione-dependent formaldehyde- activating enzyme (gfa)"/>
    <property type="match status" value="1"/>
</dbReference>
<comment type="caution">
    <text evidence="6">The sequence shown here is derived from an EMBL/GenBank/DDBJ whole genome shotgun (WGS) entry which is preliminary data.</text>
</comment>
<evidence type="ECO:0000256" key="4">
    <source>
        <dbReference type="ARBA" id="ARBA00023239"/>
    </source>
</evidence>
<dbReference type="SUPFAM" id="SSF51316">
    <property type="entry name" value="Mss4-like"/>
    <property type="match status" value="1"/>
</dbReference>
<dbReference type="InterPro" id="IPR006913">
    <property type="entry name" value="CENP-V/GFA"/>
</dbReference>
<comment type="similarity">
    <text evidence="1">Belongs to the Gfa family.</text>
</comment>
<dbReference type="OrthoDB" id="9985472at2759"/>
<accession>A0A8K0SKN3</accession>
<evidence type="ECO:0000256" key="2">
    <source>
        <dbReference type="ARBA" id="ARBA00022723"/>
    </source>
</evidence>
<organism evidence="6 7">
    <name type="scientific">Stachybotrys elegans</name>
    <dbReference type="NCBI Taxonomy" id="80388"/>
    <lineage>
        <taxon>Eukaryota</taxon>
        <taxon>Fungi</taxon>
        <taxon>Dikarya</taxon>
        <taxon>Ascomycota</taxon>
        <taxon>Pezizomycotina</taxon>
        <taxon>Sordariomycetes</taxon>
        <taxon>Hypocreomycetidae</taxon>
        <taxon>Hypocreales</taxon>
        <taxon>Stachybotryaceae</taxon>
        <taxon>Stachybotrys</taxon>
    </lineage>
</organism>
<dbReference type="AlphaFoldDB" id="A0A8K0SKN3"/>
<dbReference type="GO" id="GO:0016846">
    <property type="term" value="F:carbon-sulfur lyase activity"/>
    <property type="evidence" value="ECO:0007669"/>
    <property type="project" value="InterPro"/>
</dbReference>
<feature type="domain" description="CENP-V/GFA" evidence="5">
    <location>
        <begin position="4"/>
        <end position="118"/>
    </location>
</feature>
<evidence type="ECO:0000256" key="1">
    <source>
        <dbReference type="ARBA" id="ARBA00005495"/>
    </source>
</evidence>
<dbReference type="EMBL" id="JAGPNK010000012">
    <property type="protein sequence ID" value="KAH7310913.1"/>
    <property type="molecule type" value="Genomic_DNA"/>
</dbReference>
<keyword evidence="7" id="KW-1185">Reference proteome</keyword>
<evidence type="ECO:0000313" key="6">
    <source>
        <dbReference type="EMBL" id="KAH7310913.1"/>
    </source>
</evidence>
<dbReference type="Pfam" id="PF04828">
    <property type="entry name" value="GFA"/>
    <property type="match status" value="1"/>
</dbReference>
<reference evidence="6" key="1">
    <citation type="journal article" date="2021" name="Nat. Commun.">
        <title>Genetic determinants of endophytism in the Arabidopsis root mycobiome.</title>
        <authorList>
            <person name="Mesny F."/>
            <person name="Miyauchi S."/>
            <person name="Thiergart T."/>
            <person name="Pickel B."/>
            <person name="Atanasova L."/>
            <person name="Karlsson M."/>
            <person name="Huettel B."/>
            <person name="Barry K.W."/>
            <person name="Haridas S."/>
            <person name="Chen C."/>
            <person name="Bauer D."/>
            <person name="Andreopoulos W."/>
            <person name="Pangilinan J."/>
            <person name="LaButti K."/>
            <person name="Riley R."/>
            <person name="Lipzen A."/>
            <person name="Clum A."/>
            <person name="Drula E."/>
            <person name="Henrissat B."/>
            <person name="Kohler A."/>
            <person name="Grigoriev I.V."/>
            <person name="Martin F.M."/>
            <person name="Hacquard S."/>
        </authorList>
    </citation>
    <scope>NUCLEOTIDE SEQUENCE</scope>
    <source>
        <strain evidence="6">MPI-CAGE-CH-0235</strain>
    </source>
</reference>
<gene>
    <name evidence="6" type="ORF">B0I35DRAFT_79820</name>
</gene>
<protein>
    <submittedName>
        <fullName evidence="6">Mss4-like protein</fullName>
    </submittedName>
</protein>
<dbReference type="PANTHER" id="PTHR33337">
    <property type="entry name" value="GFA DOMAIN-CONTAINING PROTEIN"/>
    <property type="match status" value="1"/>
</dbReference>
<evidence type="ECO:0000259" key="5">
    <source>
        <dbReference type="PROSITE" id="PS51891"/>
    </source>
</evidence>
<proteinExistence type="inferred from homology"/>
<sequence>MTSVSGSCICKKISYAYTGNPTKKAICHCRECQKLTGSTFTYNFLVPRENFKWTSGSPKSNRFIQESGIEVDYHSCPECATVLIKESEADMFKPFYLVQAGTIDGNDIKTKPDVEFWTSRKPDWIAAIAGVEQMAQFE</sequence>
<dbReference type="GO" id="GO:0046872">
    <property type="term" value="F:metal ion binding"/>
    <property type="evidence" value="ECO:0007669"/>
    <property type="project" value="UniProtKB-KW"/>
</dbReference>
<dbReference type="InterPro" id="IPR011057">
    <property type="entry name" value="Mss4-like_sf"/>
</dbReference>
<dbReference type="PANTHER" id="PTHR33337:SF30">
    <property type="entry name" value="DUF636 DOMAIN PROTEIN (AFU_ORTHOLOGUE AFUA_1G03180)"/>
    <property type="match status" value="1"/>
</dbReference>
<evidence type="ECO:0000256" key="3">
    <source>
        <dbReference type="ARBA" id="ARBA00022833"/>
    </source>
</evidence>
<dbReference type="PROSITE" id="PS51891">
    <property type="entry name" value="CENP_V_GFA"/>
    <property type="match status" value="1"/>
</dbReference>
<keyword evidence="2" id="KW-0479">Metal-binding</keyword>
<keyword evidence="4" id="KW-0456">Lyase</keyword>
<name>A0A8K0SKN3_9HYPO</name>
<dbReference type="Proteomes" id="UP000813444">
    <property type="component" value="Unassembled WGS sequence"/>
</dbReference>
<keyword evidence="3" id="KW-0862">Zinc</keyword>